<gene>
    <name evidence="6" type="ORF">SAMN03084138_00701</name>
</gene>
<dbReference type="GO" id="GO:0046872">
    <property type="term" value="F:metal ion binding"/>
    <property type="evidence" value="ECO:0007669"/>
    <property type="project" value="UniProtKB-KW"/>
</dbReference>
<evidence type="ECO:0000313" key="6">
    <source>
        <dbReference type="EMBL" id="SFO87039.1"/>
    </source>
</evidence>
<accession>A0A1I5KPK9</accession>
<keyword evidence="3" id="KW-0378">Hydrolase</keyword>
<dbReference type="PIRSF" id="PIRSF039012">
    <property type="entry name" value="ASP"/>
    <property type="match status" value="1"/>
</dbReference>
<reference evidence="6 7" key="1">
    <citation type="submission" date="2016-10" db="EMBL/GenBank/DDBJ databases">
        <authorList>
            <person name="de Groot N.N."/>
        </authorList>
    </citation>
    <scope>NUCLEOTIDE SEQUENCE [LARGE SCALE GENOMIC DNA]</scope>
    <source>
        <strain evidence="6 7">DSM 15893</strain>
    </source>
</reference>
<dbReference type="PANTHER" id="PTHR37326:SF1">
    <property type="entry name" value="BLL3975 PROTEIN"/>
    <property type="match status" value="1"/>
</dbReference>
<dbReference type="AlphaFoldDB" id="A0A1I5KPK9"/>
<dbReference type="InterPro" id="IPR053138">
    <property type="entry name" value="N-alpha-Ac-DABA_deacetylase"/>
</dbReference>
<dbReference type="InterPro" id="IPR055438">
    <property type="entry name" value="AstE_AspA_cat"/>
</dbReference>
<evidence type="ECO:0000256" key="1">
    <source>
        <dbReference type="ARBA" id="ARBA00001947"/>
    </source>
</evidence>
<sequence>MHNRKSLPRYTAYIYKGEITISPFSQQENAMTTYIENNKIDGLDVISALDVTTLEAGLHKFWFRIATDALSQHQHLPVWVFKGSKLGKNIVVTAGVHGDEYNGVLTAQQIARELKGKDIAGCVTIVPTVNLTGMKHHTRDFVSSDPDVSNGNLNRFFPGDATGNDVQRYIYPLWHHLLQPNAELAIDLHTQTSGTVYPLYTFADFRIDDAVQMARLMNPDAILNDPGDPGILETVWNENGIPSITVEVGMGRYTDIELVQRTTRGVMNIFKYHGIIEGETMTFVPAVEGEKVTSIRAEQGGFILPQAELMQFVEEGQLLAIQYDSFGEEIHQYRAPESGILLSHNVESMRAAGSLVARIIHPYS</sequence>
<protein>
    <recommendedName>
        <fullName evidence="5">Succinylglutamate desuccinylase/Aspartoacylase catalytic domain-containing protein</fullName>
    </recommendedName>
</protein>
<dbReference type="InterPro" id="IPR043795">
    <property type="entry name" value="N-alpha-Ac-DABA-like"/>
</dbReference>
<dbReference type="STRING" id="1121869.SAMN03084138_00701"/>
<dbReference type="Proteomes" id="UP000182692">
    <property type="component" value="Unassembled WGS sequence"/>
</dbReference>
<dbReference type="Pfam" id="PF24827">
    <property type="entry name" value="AstE_AspA_cat"/>
    <property type="match status" value="1"/>
</dbReference>
<dbReference type="SUPFAM" id="SSF53187">
    <property type="entry name" value="Zn-dependent exopeptidases"/>
    <property type="match status" value="1"/>
</dbReference>
<dbReference type="PANTHER" id="PTHR37326">
    <property type="entry name" value="BLL3975 PROTEIN"/>
    <property type="match status" value="1"/>
</dbReference>
<dbReference type="OrthoDB" id="9782876at2"/>
<dbReference type="GO" id="GO:0016811">
    <property type="term" value="F:hydrolase activity, acting on carbon-nitrogen (but not peptide) bonds, in linear amides"/>
    <property type="evidence" value="ECO:0007669"/>
    <property type="project" value="InterPro"/>
</dbReference>
<feature type="domain" description="Succinylglutamate desuccinylase/Aspartoacylase catalytic" evidence="5">
    <location>
        <begin position="87"/>
        <end position="271"/>
    </location>
</feature>
<evidence type="ECO:0000256" key="4">
    <source>
        <dbReference type="ARBA" id="ARBA00022833"/>
    </source>
</evidence>
<evidence type="ECO:0000313" key="7">
    <source>
        <dbReference type="Proteomes" id="UP000182692"/>
    </source>
</evidence>
<keyword evidence="4" id="KW-0862">Zinc</keyword>
<dbReference type="CDD" id="cd06251">
    <property type="entry name" value="M14_ASTE_ASPA-like"/>
    <property type="match status" value="1"/>
</dbReference>
<dbReference type="Gene3D" id="3.40.630.10">
    <property type="entry name" value="Zn peptidases"/>
    <property type="match status" value="1"/>
</dbReference>
<evidence type="ECO:0000256" key="2">
    <source>
        <dbReference type="ARBA" id="ARBA00022723"/>
    </source>
</evidence>
<keyword evidence="2" id="KW-0479">Metal-binding</keyword>
<dbReference type="EMBL" id="FOWR01000004">
    <property type="protein sequence ID" value="SFO87039.1"/>
    <property type="molecule type" value="Genomic_DNA"/>
</dbReference>
<proteinExistence type="predicted"/>
<evidence type="ECO:0000256" key="3">
    <source>
        <dbReference type="ARBA" id="ARBA00022801"/>
    </source>
</evidence>
<organism evidence="6 7">
    <name type="scientific">Enterovibrio norvegicus DSM 15893</name>
    <dbReference type="NCBI Taxonomy" id="1121869"/>
    <lineage>
        <taxon>Bacteria</taxon>
        <taxon>Pseudomonadati</taxon>
        <taxon>Pseudomonadota</taxon>
        <taxon>Gammaproteobacteria</taxon>
        <taxon>Vibrionales</taxon>
        <taxon>Vibrionaceae</taxon>
        <taxon>Enterovibrio</taxon>
    </lineage>
</organism>
<name>A0A1I5KPK9_9GAMM</name>
<evidence type="ECO:0000259" key="5">
    <source>
        <dbReference type="Pfam" id="PF24827"/>
    </source>
</evidence>
<comment type="cofactor">
    <cofactor evidence="1">
        <name>Zn(2+)</name>
        <dbReference type="ChEBI" id="CHEBI:29105"/>
    </cofactor>
</comment>
<dbReference type="GO" id="GO:0016788">
    <property type="term" value="F:hydrolase activity, acting on ester bonds"/>
    <property type="evidence" value="ECO:0007669"/>
    <property type="project" value="InterPro"/>
</dbReference>